<evidence type="ECO:0000256" key="4">
    <source>
        <dbReference type="ARBA" id="ARBA00022960"/>
    </source>
</evidence>
<keyword evidence="4 7" id="KW-0133">Cell shape</keyword>
<keyword evidence="10" id="KW-1185">Reference proteome</keyword>
<comment type="similarity">
    <text evidence="2">Belongs to the YkuD family.</text>
</comment>
<evidence type="ECO:0000256" key="6">
    <source>
        <dbReference type="ARBA" id="ARBA00023316"/>
    </source>
</evidence>
<dbReference type="UniPathway" id="UPA00219"/>
<feature type="active site" description="Proton donor/acceptor" evidence="7">
    <location>
        <position position="137"/>
    </location>
</feature>
<evidence type="ECO:0000313" key="10">
    <source>
        <dbReference type="Proteomes" id="UP000478417"/>
    </source>
</evidence>
<organism evidence="9 10">
    <name type="scientific">Oceanipulchritudo coccoides</name>
    <dbReference type="NCBI Taxonomy" id="2706888"/>
    <lineage>
        <taxon>Bacteria</taxon>
        <taxon>Pseudomonadati</taxon>
        <taxon>Verrucomicrobiota</taxon>
        <taxon>Opitutia</taxon>
        <taxon>Puniceicoccales</taxon>
        <taxon>Oceanipulchritudinaceae</taxon>
        <taxon>Oceanipulchritudo</taxon>
    </lineage>
</organism>
<dbReference type="Pfam" id="PF03734">
    <property type="entry name" value="YkuD"/>
    <property type="match status" value="1"/>
</dbReference>
<evidence type="ECO:0000256" key="7">
    <source>
        <dbReference type="PROSITE-ProRule" id="PRU01373"/>
    </source>
</evidence>
<dbReference type="InterPro" id="IPR005490">
    <property type="entry name" value="LD_TPept_cat_dom"/>
</dbReference>
<dbReference type="GO" id="GO:0008360">
    <property type="term" value="P:regulation of cell shape"/>
    <property type="evidence" value="ECO:0007669"/>
    <property type="project" value="UniProtKB-UniRule"/>
</dbReference>
<sequence>MKEFEVYLKCLKRHGLKRTDDVLIAVLGEQILQRWQADQLVESLPFSRSKKLLSCEQDSLGTPWGLHEVAAKHGDGQPAGMVMVGREPIGERWQDRPDAGPDQPCLVTTRILRLRGLEPGLNAGPGVDSFERYIYIHGTNKPERFPENISAGCLLMLDEPLTKLYERIAVGTHVFIFKT</sequence>
<dbReference type="InterPro" id="IPR038063">
    <property type="entry name" value="Transpep_catalytic_dom"/>
</dbReference>
<evidence type="ECO:0000256" key="2">
    <source>
        <dbReference type="ARBA" id="ARBA00005992"/>
    </source>
</evidence>
<gene>
    <name evidence="9" type="ORF">G0Q06_00690</name>
</gene>
<dbReference type="Gene3D" id="2.40.440.10">
    <property type="entry name" value="L,D-transpeptidase catalytic domain-like"/>
    <property type="match status" value="1"/>
</dbReference>
<keyword evidence="3" id="KW-0808">Transferase</keyword>
<evidence type="ECO:0000259" key="8">
    <source>
        <dbReference type="PROSITE" id="PS52029"/>
    </source>
</evidence>
<proteinExistence type="inferred from homology"/>
<comment type="pathway">
    <text evidence="1 7">Cell wall biogenesis; peptidoglycan biosynthesis.</text>
</comment>
<accession>A0A6B2LWY5</accession>
<dbReference type="GO" id="GO:0071555">
    <property type="term" value="P:cell wall organization"/>
    <property type="evidence" value="ECO:0007669"/>
    <property type="project" value="UniProtKB-UniRule"/>
</dbReference>
<dbReference type="SUPFAM" id="SSF141523">
    <property type="entry name" value="L,D-transpeptidase catalytic domain-like"/>
    <property type="match status" value="1"/>
</dbReference>
<dbReference type="GO" id="GO:0009252">
    <property type="term" value="P:peptidoglycan biosynthetic process"/>
    <property type="evidence" value="ECO:0007669"/>
    <property type="project" value="UniProtKB-UniPathway"/>
</dbReference>
<keyword evidence="6 7" id="KW-0961">Cell wall biogenesis/degradation</keyword>
<dbReference type="GO" id="GO:0016740">
    <property type="term" value="F:transferase activity"/>
    <property type="evidence" value="ECO:0007669"/>
    <property type="project" value="UniProtKB-KW"/>
</dbReference>
<feature type="domain" description="L,D-TPase catalytic" evidence="8">
    <location>
        <begin position="21"/>
        <end position="177"/>
    </location>
</feature>
<protein>
    <submittedName>
        <fullName evidence="9">L,D-transpeptidase</fullName>
    </submittedName>
</protein>
<dbReference type="EMBL" id="JAAGNX010000001">
    <property type="protein sequence ID" value="NDV60961.1"/>
    <property type="molecule type" value="Genomic_DNA"/>
</dbReference>
<reference evidence="9 10" key="1">
    <citation type="submission" date="2020-02" db="EMBL/GenBank/DDBJ databases">
        <title>Albibacoteraceae fam. nov., the first described family within the subdivision 4 Verrucomicrobia.</title>
        <authorList>
            <person name="Xi F."/>
        </authorList>
    </citation>
    <scope>NUCLEOTIDE SEQUENCE [LARGE SCALE GENOMIC DNA]</scope>
    <source>
        <strain evidence="9 10">CK1056</strain>
    </source>
</reference>
<evidence type="ECO:0000256" key="5">
    <source>
        <dbReference type="ARBA" id="ARBA00022984"/>
    </source>
</evidence>
<dbReference type="CDD" id="cd16913">
    <property type="entry name" value="YkuD_like"/>
    <property type="match status" value="1"/>
</dbReference>
<comment type="caution">
    <text evidence="9">The sequence shown here is derived from an EMBL/GenBank/DDBJ whole genome shotgun (WGS) entry which is preliminary data.</text>
</comment>
<evidence type="ECO:0000313" key="9">
    <source>
        <dbReference type="EMBL" id="NDV60961.1"/>
    </source>
</evidence>
<feature type="active site" description="Nucleophile" evidence="7">
    <location>
        <position position="153"/>
    </location>
</feature>
<dbReference type="AlphaFoldDB" id="A0A6B2LWY5"/>
<keyword evidence="5 7" id="KW-0573">Peptidoglycan synthesis</keyword>
<dbReference type="Proteomes" id="UP000478417">
    <property type="component" value="Unassembled WGS sequence"/>
</dbReference>
<evidence type="ECO:0000256" key="1">
    <source>
        <dbReference type="ARBA" id="ARBA00004752"/>
    </source>
</evidence>
<dbReference type="RefSeq" id="WP_163961449.1">
    <property type="nucleotide sequence ID" value="NZ_JAAGNX010000001.1"/>
</dbReference>
<dbReference type="GO" id="GO:0004180">
    <property type="term" value="F:carboxypeptidase activity"/>
    <property type="evidence" value="ECO:0007669"/>
    <property type="project" value="UniProtKB-ARBA"/>
</dbReference>
<name>A0A6B2LWY5_9BACT</name>
<evidence type="ECO:0000256" key="3">
    <source>
        <dbReference type="ARBA" id="ARBA00022679"/>
    </source>
</evidence>
<dbReference type="PROSITE" id="PS52029">
    <property type="entry name" value="LD_TPASE"/>
    <property type="match status" value="1"/>
</dbReference>